<name>A0A5E4NEH3_9HEMI</name>
<dbReference type="PANTHER" id="PTHR45913">
    <property type="entry name" value="EPM2A-INTERACTING PROTEIN 1"/>
    <property type="match status" value="1"/>
</dbReference>
<reference evidence="1 2" key="1">
    <citation type="submission" date="2019-08" db="EMBL/GenBank/DDBJ databases">
        <authorList>
            <person name="Alioto T."/>
            <person name="Alioto T."/>
            <person name="Gomez Garrido J."/>
        </authorList>
    </citation>
    <scope>NUCLEOTIDE SEQUENCE [LARGE SCALE GENOMIC DNA]</scope>
</reference>
<evidence type="ECO:0000313" key="1">
    <source>
        <dbReference type="EMBL" id="VVC43270.1"/>
    </source>
</evidence>
<dbReference type="AlphaFoldDB" id="A0A5E4NEH3"/>
<keyword evidence="2" id="KW-1185">Reference proteome</keyword>
<dbReference type="PANTHER" id="PTHR45913:SF19">
    <property type="entry name" value="LOW QUALITY PROTEIN: ZINC FINGER BED DOMAIN-CONTAINING PROTEIN 5-LIKE"/>
    <property type="match status" value="1"/>
</dbReference>
<gene>
    <name evidence="1" type="ORF">CINCED_3A006807</name>
</gene>
<organism evidence="1 2">
    <name type="scientific">Cinara cedri</name>
    <dbReference type="NCBI Taxonomy" id="506608"/>
    <lineage>
        <taxon>Eukaryota</taxon>
        <taxon>Metazoa</taxon>
        <taxon>Ecdysozoa</taxon>
        <taxon>Arthropoda</taxon>
        <taxon>Hexapoda</taxon>
        <taxon>Insecta</taxon>
        <taxon>Pterygota</taxon>
        <taxon>Neoptera</taxon>
        <taxon>Paraneoptera</taxon>
        <taxon>Hemiptera</taxon>
        <taxon>Sternorrhyncha</taxon>
        <taxon>Aphidomorpha</taxon>
        <taxon>Aphidoidea</taxon>
        <taxon>Aphididae</taxon>
        <taxon>Lachninae</taxon>
        <taxon>Cinara</taxon>
    </lineage>
</organism>
<protein>
    <submittedName>
        <fullName evidence="1">Uncharacterized protein</fullName>
    </submittedName>
</protein>
<evidence type="ECO:0000313" key="2">
    <source>
        <dbReference type="Proteomes" id="UP000325440"/>
    </source>
</evidence>
<proteinExistence type="predicted"/>
<accession>A0A5E4NEH3</accession>
<dbReference type="EMBL" id="CABPRJ010002368">
    <property type="protein sequence ID" value="VVC43270.1"/>
    <property type="molecule type" value="Genomic_DNA"/>
</dbReference>
<dbReference type="OrthoDB" id="6600358at2759"/>
<dbReference type="Proteomes" id="UP000325440">
    <property type="component" value="Unassembled WGS sequence"/>
</dbReference>
<sequence length="238" mass="27380">MLGKSSGFTALIKKEIPDIIIHCVLHRHALASKTLPTDLKEIMTITVKIVNFIRARALNHRLFKVLCQKMGAEHKVLLYHTEVRWLSRGQVVKRVYELREEISFFLVERQSSLVKHFNNIEFIHGLTYLTDIFNHLNEVNTSIQGREVIIMDASEKMNAFVSKIPLWKRRLQSENLANFPTLDHELSQNNIVLSGSIRTQICEHLDVLENSFGDYFSLSAGCIQGSEIFDSICHYISL</sequence>